<dbReference type="Proteomes" id="UP000177878">
    <property type="component" value="Unassembled WGS sequence"/>
</dbReference>
<dbReference type="EMBL" id="MFFV01000009">
    <property type="protein sequence ID" value="OGF20116.1"/>
    <property type="molecule type" value="Genomic_DNA"/>
</dbReference>
<evidence type="ECO:0000313" key="2">
    <source>
        <dbReference type="Proteomes" id="UP000177878"/>
    </source>
</evidence>
<reference evidence="1 2" key="1">
    <citation type="journal article" date="2016" name="Nat. Commun.">
        <title>Thousands of microbial genomes shed light on interconnected biogeochemical processes in an aquifer system.</title>
        <authorList>
            <person name="Anantharaman K."/>
            <person name="Brown C.T."/>
            <person name="Hug L.A."/>
            <person name="Sharon I."/>
            <person name="Castelle C.J."/>
            <person name="Probst A.J."/>
            <person name="Thomas B.C."/>
            <person name="Singh A."/>
            <person name="Wilkins M.J."/>
            <person name="Karaoz U."/>
            <person name="Brodie E.L."/>
            <person name="Williams K.H."/>
            <person name="Hubbard S.S."/>
            <person name="Banfield J.F."/>
        </authorList>
    </citation>
    <scope>NUCLEOTIDE SEQUENCE [LARGE SCALE GENOMIC DNA]</scope>
</reference>
<gene>
    <name evidence="1" type="ORF">A3I35_02170</name>
</gene>
<name>A0A1F5S0D8_9BACT</name>
<sequence>MFIDPTELEESREASFATKYPELYNEVYKHGRGEPTPFGETFYPFLSWAKSIIKRIFLFWKIFF</sequence>
<proteinExistence type="predicted"/>
<evidence type="ECO:0000313" key="1">
    <source>
        <dbReference type="EMBL" id="OGF20116.1"/>
    </source>
</evidence>
<accession>A0A1F5S0D8</accession>
<protein>
    <submittedName>
        <fullName evidence="1">Uncharacterized protein</fullName>
    </submittedName>
</protein>
<organism evidence="1 2">
    <name type="scientific">Candidatus Falkowbacteria bacterium RIFCSPLOWO2_02_FULL_45_15</name>
    <dbReference type="NCBI Taxonomy" id="1797988"/>
    <lineage>
        <taxon>Bacteria</taxon>
        <taxon>Candidatus Falkowiibacteriota</taxon>
    </lineage>
</organism>
<comment type="caution">
    <text evidence="1">The sequence shown here is derived from an EMBL/GenBank/DDBJ whole genome shotgun (WGS) entry which is preliminary data.</text>
</comment>
<dbReference type="AlphaFoldDB" id="A0A1F5S0D8"/>